<evidence type="ECO:0000256" key="2">
    <source>
        <dbReference type="ARBA" id="ARBA00022490"/>
    </source>
</evidence>
<evidence type="ECO:0000313" key="15">
    <source>
        <dbReference type="EMBL" id="CAB4575760.1"/>
    </source>
</evidence>
<evidence type="ECO:0000256" key="4">
    <source>
        <dbReference type="ARBA" id="ARBA00022857"/>
    </source>
</evidence>
<dbReference type="InterPro" id="IPR036291">
    <property type="entry name" value="NAD(P)-bd_dom_sf"/>
</dbReference>
<keyword evidence="7" id="KW-0520">NAD</keyword>
<dbReference type="Gene3D" id="3.40.50.720">
    <property type="entry name" value="NAD(P)-binding Rossmann-like Domain"/>
    <property type="match status" value="1"/>
</dbReference>
<dbReference type="FunFam" id="3.30.360.10:FF:000009">
    <property type="entry name" value="4-hydroxy-tetrahydrodipicolinate reductase"/>
    <property type="match status" value="1"/>
</dbReference>
<dbReference type="EMBL" id="CAEZTD010000188">
    <property type="protein sequence ID" value="CAB4575760.1"/>
    <property type="molecule type" value="Genomic_DNA"/>
</dbReference>
<reference evidence="15" key="1">
    <citation type="submission" date="2020-05" db="EMBL/GenBank/DDBJ databases">
        <authorList>
            <person name="Chiriac C."/>
            <person name="Salcher M."/>
            <person name="Ghai R."/>
            <person name="Kavagutti S V."/>
        </authorList>
    </citation>
    <scope>NUCLEOTIDE SEQUENCE</scope>
</reference>
<name>A0A6J6EGV3_9ZZZZ</name>
<dbReference type="GO" id="GO:0005829">
    <property type="term" value="C:cytosol"/>
    <property type="evidence" value="ECO:0007669"/>
    <property type="project" value="TreeGrafter"/>
</dbReference>
<evidence type="ECO:0000256" key="5">
    <source>
        <dbReference type="ARBA" id="ARBA00022915"/>
    </source>
</evidence>
<dbReference type="SUPFAM" id="SSF51735">
    <property type="entry name" value="NAD(P)-binding Rossmann-fold domains"/>
    <property type="match status" value="1"/>
</dbReference>
<keyword evidence="8" id="KW-0457">Lysine biosynthesis</keyword>
<dbReference type="GO" id="GO:0009089">
    <property type="term" value="P:lysine biosynthetic process via diaminopimelate"/>
    <property type="evidence" value="ECO:0007669"/>
    <property type="project" value="InterPro"/>
</dbReference>
<sequence>MTTSVAVVGATGKLGSQLCQLIRDSDDFTLAAELRSTSDLNEMLAADIVADVSLPAVSKSVLEFAVTHGKNILVGTSGWSTERIASMESLFAANPQVGVLFVPNFSLGATVAAHVAAQVAEHFESIEIIETHGVTKIDSPSGTAVATAERISASRGGDVPAPHAEQRARGELVAGVPVHSLRMLGVLAKQDVVFGGIGETITVSHLTTSNQSYAAGLMASLRKTVGLSGVLVGLDKVIDL</sequence>
<dbReference type="AlphaFoldDB" id="A0A6J6EGV3"/>
<evidence type="ECO:0000259" key="13">
    <source>
        <dbReference type="Pfam" id="PF01113"/>
    </source>
</evidence>
<comment type="catalytic activity">
    <reaction evidence="12">
        <text>(S)-2,3,4,5-tetrahydrodipicolinate + NAD(+) + H2O = (2S,4S)-4-hydroxy-2,3,4,5-tetrahydrodipicolinate + NADH + H(+)</text>
        <dbReference type="Rhea" id="RHEA:35323"/>
        <dbReference type="ChEBI" id="CHEBI:15377"/>
        <dbReference type="ChEBI" id="CHEBI:15378"/>
        <dbReference type="ChEBI" id="CHEBI:16845"/>
        <dbReference type="ChEBI" id="CHEBI:57540"/>
        <dbReference type="ChEBI" id="CHEBI:57945"/>
        <dbReference type="ChEBI" id="CHEBI:67139"/>
        <dbReference type="EC" id="1.17.1.8"/>
    </reaction>
</comment>
<evidence type="ECO:0000256" key="10">
    <source>
        <dbReference type="ARBA" id="ARBA00038983"/>
    </source>
</evidence>
<dbReference type="InterPro" id="IPR022664">
    <property type="entry name" value="DapB_N_CS"/>
</dbReference>
<dbReference type="PANTHER" id="PTHR20836">
    <property type="entry name" value="DIHYDRODIPICOLINATE REDUCTASE"/>
    <property type="match status" value="1"/>
</dbReference>
<accession>A0A6J6EGV3</accession>
<evidence type="ECO:0000256" key="3">
    <source>
        <dbReference type="ARBA" id="ARBA00022605"/>
    </source>
</evidence>
<comment type="similarity">
    <text evidence="1">Belongs to the DapB family.</text>
</comment>
<evidence type="ECO:0000256" key="12">
    <source>
        <dbReference type="ARBA" id="ARBA00049396"/>
    </source>
</evidence>
<protein>
    <recommendedName>
        <fullName evidence="10">4-hydroxy-tetrahydrodipicolinate reductase</fullName>
        <ecNumber evidence="10">1.17.1.8</ecNumber>
    </recommendedName>
</protein>
<dbReference type="GO" id="GO:0008839">
    <property type="term" value="F:4-hydroxy-tetrahydrodipicolinate reductase"/>
    <property type="evidence" value="ECO:0007669"/>
    <property type="project" value="UniProtKB-EC"/>
</dbReference>
<keyword evidence="2" id="KW-0963">Cytoplasm</keyword>
<evidence type="ECO:0000256" key="7">
    <source>
        <dbReference type="ARBA" id="ARBA00023027"/>
    </source>
</evidence>
<dbReference type="PROSITE" id="PS01298">
    <property type="entry name" value="DAPB"/>
    <property type="match status" value="1"/>
</dbReference>
<dbReference type="CDD" id="cd02274">
    <property type="entry name" value="DHDPR_N"/>
    <property type="match status" value="1"/>
</dbReference>
<keyword evidence="4" id="KW-0521">NADP</keyword>
<evidence type="ECO:0000256" key="8">
    <source>
        <dbReference type="ARBA" id="ARBA00023154"/>
    </source>
</evidence>
<gene>
    <name evidence="15" type="ORF">UFOPK1591_01556</name>
</gene>
<dbReference type="PIRSF" id="PIRSF000161">
    <property type="entry name" value="DHPR"/>
    <property type="match status" value="1"/>
</dbReference>
<evidence type="ECO:0000256" key="11">
    <source>
        <dbReference type="ARBA" id="ARBA00049080"/>
    </source>
</evidence>
<dbReference type="Pfam" id="PF05173">
    <property type="entry name" value="DapB_C"/>
    <property type="match status" value="1"/>
</dbReference>
<dbReference type="InterPro" id="IPR022663">
    <property type="entry name" value="DapB_C"/>
</dbReference>
<feature type="domain" description="Dihydrodipicolinate reductase N-terminal" evidence="13">
    <location>
        <begin position="4"/>
        <end position="105"/>
    </location>
</feature>
<dbReference type="PANTHER" id="PTHR20836:SF0">
    <property type="entry name" value="4-HYDROXY-TETRAHYDRODIPICOLINATE REDUCTASE 1, CHLOROPLASTIC-RELATED"/>
    <property type="match status" value="1"/>
</dbReference>
<dbReference type="InterPro" id="IPR023940">
    <property type="entry name" value="DHDPR_bac"/>
</dbReference>
<evidence type="ECO:0000259" key="14">
    <source>
        <dbReference type="Pfam" id="PF05173"/>
    </source>
</evidence>
<keyword evidence="3" id="KW-0028">Amino-acid biosynthesis</keyword>
<keyword evidence="5" id="KW-0220">Diaminopimelate biosynthesis</keyword>
<proteinExistence type="inferred from homology"/>
<evidence type="ECO:0000256" key="9">
    <source>
        <dbReference type="ARBA" id="ARBA00037922"/>
    </source>
</evidence>
<feature type="domain" description="Dihydrodipicolinate reductase C-terminal" evidence="14">
    <location>
        <begin position="108"/>
        <end position="237"/>
    </location>
</feature>
<dbReference type="EC" id="1.17.1.8" evidence="10"/>
<evidence type="ECO:0000256" key="6">
    <source>
        <dbReference type="ARBA" id="ARBA00023002"/>
    </source>
</evidence>
<evidence type="ECO:0000256" key="1">
    <source>
        <dbReference type="ARBA" id="ARBA00006642"/>
    </source>
</evidence>
<keyword evidence="6" id="KW-0560">Oxidoreductase</keyword>
<dbReference type="NCBIfam" id="TIGR00036">
    <property type="entry name" value="dapB"/>
    <property type="match status" value="1"/>
</dbReference>
<dbReference type="GO" id="GO:0019877">
    <property type="term" value="P:diaminopimelate biosynthetic process"/>
    <property type="evidence" value="ECO:0007669"/>
    <property type="project" value="UniProtKB-KW"/>
</dbReference>
<comment type="pathway">
    <text evidence="9">Amino-acid biosynthesis; L-lysine biosynthesis via DAP pathway; (S)-tetrahydrodipicolinate from L-aspartate: step 4/4.</text>
</comment>
<dbReference type="InterPro" id="IPR000846">
    <property type="entry name" value="DapB_N"/>
</dbReference>
<organism evidence="15">
    <name type="scientific">freshwater metagenome</name>
    <dbReference type="NCBI Taxonomy" id="449393"/>
    <lineage>
        <taxon>unclassified sequences</taxon>
        <taxon>metagenomes</taxon>
        <taxon>ecological metagenomes</taxon>
    </lineage>
</organism>
<dbReference type="Pfam" id="PF01113">
    <property type="entry name" value="DapB_N"/>
    <property type="match status" value="1"/>
</dbReference>
<comment type="catalytic activity">
    <reaction evidence="11">
        <text>(S)-2,3,4,5-tetrahydrodipicolinate + NADP(+) + H2O = (2S,4S)-4-hydroxy-2,3,4,5-tetrahydrodipicolinate + NADPH + H(+)</text>
        <dbReference type="Rhea" id="RHEA:35331"/>
        <dbReference type="ChEBI" id="CHEBI:15377"/>
        <dbReference type="ChEBI" id="CHEBI:15378"/>
        <dbReference type="ChEBI" id="CHEBI:16845"/>
        <dbReference type="ChEBI" id="CHEBI:57783"/>
        <dbReference type="ChEBI" id="CHEBI:58349"/>
        <dbReference type="ChEBI" id="CHEBI:67139"/>
        <dbReference type="EC" id="1.17.1.8"/>
    </reaction>
</comment>
<dbReference type="SUPFAM" id="SSF55347">
    <property type="entry name" value="Glyceraldehyde-3-phosphate dehydrogenase-like, C-terminal domain"/>
    <property type="match status" value="1"/>
</dbReference>
<dbReference type="Gene3D" id="3.30.360.10">
    <property type="entry name" value="Dihydrodipicolinate Reductase, domain 2"/>
    <property type="match status" value="1"/>
</dbReference>